<dbReference type="GO" id="GO:0003677">
    <property type="term" value="F:DNA binding"/>
    <property type="evidence" value="ECO:0007669"/>
    <property type="project" value="UniProtKB-KW"/>
</dbReference>
<dbReference type="Gene3D" id="3.90.980.10">
    <property type="entry name" value="DNA primase, catalytic core, N-terminal domain"/>
    <property type="match status" value="1"/>
</dbReference>
<keyword evidence="3 12" id="KW-0808">Transferase</keyword>
<keyword evidence="8 12" id="KW-0862">Zinc</keyword>
<dbReference type="PANTHER" id="PTHR30313">
    <property type="entry name" value="DNA PRIMASE"/>
    <property type="match status" value="1"/>
</dbReference>
<keyword evidence="5 12" id="KW-0235">DNA replication</keyword>
<keyword evidence="2 12" id="KW-0639">Primosome</keyword>
<evidence type="ECO:0000259" key="16">
    <source>
        <dbReference type="PROSITE" id="PS50880"/>
    </source>
</evidence>
<dbReference type="EMBL" id="CP011391">
    <property type="protein sequence ID" value="AMK54229.1"/>
    <property type="molecule type" value="Genomic_DNA"/>
</dbReference>
<dbReference type="Proteomes" id="UP000069771">
    <property type="component" value="Chromosome"/>
</dbReference>
<comment type="cofactor">
    <cofactor evidence="12 13 14">
        <name>Zn(2+)</name>
        <dbReference type="ChEBI" id="CHEBI:29105"/>
    </cofactor>
    <text evidence="12 13 14">Binds 1 zinc ion per monomer.</text>
</comment>
<evidence type="ECO:0000313" key="18">
    <source>
        <dbReference type="Proteomes" id="UP000069771"/>
    </source>
</evidence>
<dbReference type="Gene3D" id="1.10.860.10">
    <property type="entry name" value="DNAb Helicase, Chain A"/>
    <property type="match status" value="1"/>
</dbReference>
<dbReference type="AlphaFoldDB" id="A0A140DUA2"/>
<dbReference type="InterPro" id="IPR006295">
    <property type="entry name" value="DNA_primase_DnaG"/>
</dbReference>
<dbReference type="HAMAP" id="MF_00974">
    <property type="entry name" value="DNA_primase_DnaG"/>
    <property type="match status" value="1"/>
</dbReference>
<evidence type="ECO:0000256" key="11">
    <source>
        <dbReference type="ARBA" id="ARBA00023163"/>
    </source>
</evidence>
<dbReference type="GO" id="GO:1990077">
    <property type="term" value="C:primosome complex"/>
    <property type="evidence" value="ECO:0007669"/>
    <property type="project" value="UniProtKB-KW"/>
</dbReference>
<dbReference type="PIRSF" id="PIRSF002811">
    <property type="entry name" value="DnaG"/>
    <property type="match status" value="1"/>
</dbReference>
<dbReference type="InterPro" id="IPR013264">
    <property type="entry name" value="DNAG_N"/>
</dbReference>
<dbReference type="SUPFAM" id="SSF57783">
    <property type="entry name" value="Zinc beta-ribbon"/>
    <property type="match status" value="1"/>
</dbReference>
<evidence type="ECO:0000256" key="5">
    <source>
        <dbReference type="ARBA" id="ARBA00022705"/>
    </source>
</evidence>
<feature type="domain" description="Toprim" evidence="16">
    <location>
        <begin position="251"/>
        <end position="335"/>
    </location>
</feature>
<feature type="zinc finger region" description="CHC2-type" evidence="12 14">
    <location>
        <begin position="39"/>
        <end position="63"/>
    </location>
</feature>
<dbReference type="CDD" id="cd03364">
    <property type="entry name" value="TOPRIM_DnaG_primases"/>
    <property type="match status" value="1"/>
</dbReference>
<evidence type="ECO:0000256" key="14">
    <source>
        <dbReference type="PIRSR" id="PIRSR002811-1"/>
    </source>
</evidence>
<dbReference type="PANTHER" id="PTHR30313:SF2">
    <property type="entry name" value="DNA PRIMASE"/>
    <property type="match status" value="1"/>
</dbReference>
<evidence type="ECO:0000313" key="17">
    <source>
        <dbReference type="EMBL" id="AMK54229.1"/>
    </source>
</evidence>
<comment type="similarity">
    <text evidence="12 13">Belongs to the DnaG primase family.</text>
</comment>
<evidence type="ECO:0000256" key="8">
    <source>
        <dbReference type="ARBA" id="ARBA00022833"/>
    </source>
</evidence>
<keyword evidence="4 12" id="KW-0548">Nucleotidyltransferase</keyword>
<dbReference type="KEGG" id="fro:AALO17_10950"/>
<dbReference type="GO" id="GO:0000428">
    <property type="term" value="C:DNA-directed RNA polymerase complex"/>
    <property type="evidence" value="ECO:0007669"/>
    <property type="project" value="UniProtKB-KW"/>
</dbReference>
<keyword evidence="11 12" id="KW-0804">Transcription</keyword>
<dbReference type="GO" id="GO:0005737">
    <property type="term" value="C:cytoplasm"/>
    <property type="evidence" value="ECO:0007669"/>
    <property type="project" value="TreeGrafter"/>
</dbReference>
<comment type="function">
    <text evidence="12 13">RNA polymerase that catalyzes the synthesis of short RNA molecules used as primers for DNA polymerase during DNA replication.</text>
</comment>
<dbReference type="NCBIfam" id="TIGR01391">
    <property type="entry name" value="dnaG"/>
    <property type="match status" value="1"/>
</dbReference>
<sequence length="583" mass="65777">MPVFSEDTIRQVRARTDIVDVISQYVSLEKHGKEFKGICPFHDDHDPSMSVSPDKQIFKCFVCGAGGNVFSFLQKIEQITFPEAVTRAAAMAGIDLKLPQSTGVSPNQQAWNCLQSFTDYARYFLDSQEGEAAKEYCRKRKLSDEILETFEIGWAPGIQRQDRFFQGKGWGRDMLVKTGLLQAETGRPVFTDRLLIPIHDRAGHPVGYTARTLAAGADIPKYVNTPATPLYTKGDLVFNYHRAKPAARKAGRVILVEGAMDVIGLSKAGIREAVANLGTACTETQLELLRQLQVPVHVFYDSDAAGRKAAYQFGKKAMAAGIPFVVVSARGLKDPDEIFQEKGAEFLQETVERTISFPEFLLDYLAETGNLENYEEKLRYGEEVSEAAWKLLKDFEQPAFFQKLRDKTDFDFSVRKQVPTVRSRPSQRRKEKARPPLPAVRQGRKRAEEAVLQVMLSSRSAASRYREEVGFFDDPACHILSLYIYDAYRRQESLDPQSLFDRIEEEEAQGLLADLMARQLPENAQAFFDDSLGAVKDHVLGQEIDSVNKRIQETDDLEEKSRLAQEKMALVIARHQARNRKEG</sequence>
<dbReference type="Gene3D" id="3.40.1360.10">
    <property type="match status" value="1"/>
</dbReference>
<dbReference type="RefSeq" id="WP_067556312.1">
    <property type="nucleotide sequence ID" value="NZ_CP011391.1"/>
</dbReference>
<keyword evidence="10 12" id="KW-0238">DNA-binding</keyword>
<dbReference type="STRING" id="1702221.AALO17_10950"/>
<evidence type="ECO:0000256" key="10">
    <source>
        <dbReference type="ARBA" id="ARBA00023125"/>
    </source>
</evidence>
<proteinExistence type="inferred from homology"/>
<dbReference type="SMART" id="SM00400">
    <property type="entry name" value="ZnF_CHCC"/>
    <property type="match status" value="1"/>
</dbReference>
<evidence type="ECO:0000256" key="6">
    <source>
        <dbReference type="ARBA" id="ARBA00022723"/>
    </source>
</evidence>
<reference evidence="17 18" key="1">
    <citation type="journal article" date="2016" name="Gut Pathog.">
        <title>Whole genome sequencing of "Faecalibaculum rodentium" ALO17, isolated from C57BL/6J laboratory mouse feces.</title>
        <authorList>
            <person name="Lim S."/>
            <person name="Chang D.H."/>
            <person name="Ahn S."/>
            <person name="Kim B.C."/>
        </authorList>
    </citation>
    <scope>NUCLEOTIDE SEQUENCE [LARGE SCALE GENOMIC DNA]</scope>
    <source>
        <strain evidence="17 18">Alo17</strain>
    </source>
</reference>
<dbReference type="InterPro" id="IPR006171">
    <property type="entry name" value="TOPRIM_dom"/>
</dbReference>
<dbReference type="Gene3D" id="3.90.580.10">
    <property type="entry name" value="Zinc finger, CHC2-type domain"/>
    <property type="match status" value="1"/>
</dbReference>
<dbReference type="EC" id="2.7.7.101" evidence="12"/>
<evidence type="ECO:0000256" key="3">
    <source>
        <dbReference type="ARBA" id="ARBA00022679"/>
    </source>
</evidence>
<gene>
    <name evidence="12" type="primary">dnaG</name>
    <name evidence="17" type="ORF">AALO17_10950</name>
</gene>
<comment type="domain">
    <text evidence="12">Contains an N-terminal zinc-binding domain, a central core domain that contains the primase activity, and a C-terminal DnaB-binding domain.</text>
</comment>
<dbReference type="GO" id="GO:0006269">
    <property type="term" value="P:DNA replication, synthesis of primer"/>
    <property type="evidence" value="ECO:0007669"/>
    <property type="project" value="UniProtKB-UniRule"/>
</dbReference>
<protein>
    <recommendedName>
        <fullName evidence="12 13">DNA primase</fullName>
        <ecNumber evidence="12">2.7.7.101</ecNumber>
    </recommendedName>
</protein>
<keyword evidence="18" id="KW-1185">Reference proteome</keyword>
<dbReference type="PROSITE" id="PS50880">
    <property type="entry name" value="TOPRIM"/>
    <property type="match status" value="1"/>
</dbReference>
<dbReference type="InterPro" id="IPR002694">
    <property type="entry name" value="Znf_CHC2"/>
</dbReference>
<evidence type="ECO:0000256" key="12">
    <source>
        <dbReference type="HAMAP-Rule" id="MF_00974"/>
    </source>
</evidence>
<dbReference type="FunFam" id="3.90.580.10:FF:000001">
    <property type="entry name" value="DNA primase"/>
    <property type="match status" value="1"/>
</dbReference>
<dbReference type="Pfam" id="PF01807">
    <property type="entry name" value="Zn_ribbon_DnaG"/>
    <property type="match status" value="1"/>
</dbReference>
<keyword evidence="6 12" id="KW-0479">Metal-binding</keyword>
<evidence type="ECO:0000256" key="2">
    <source>
        <dbReference type="ARBA" id="ARBA00022515"/>
    </source>
</evidence>
<evidence type="ECO:0000256" key="7">
    <source>
        <dbReference type="ARBA" id="ARBA00022771"/>
    </source>
</evidence>
<dbReference type="SUPFAM" id="SSF56731">
    <property type="entry name" value="DNA primase core"/>
    <property type="match status" value="1"/>
</dbReference>
<evidence type="ECO:0000256" key="15">
    <source>
        <dbReference type="SAM" id="MobiDB-lite"/>
    </source>
</evidence>
<feature type="region of interest" description="Disordered" evidence="15">
    <location>
        <begin position="418"/>
        <end position="442"/>
    </location>
</feature>
<dbReference type="GO" id="GO:0008270">
    <property type="term" value="F:zinc ion binding"/>
    <property type="evidence" value="ECO:0007669"/>
    <property type="project" value="UniProtKB-UniRule"/>
</dbReference>
<evidence type="ECO:0000256" key="9">
    <source>
        <dbReference type="ARBA" id="ARBA00022842"/>
    </source>
</evidence>
<evidence type="ECO:0000256" key="1">
    <source>
        <dbReference type="ARBA" id="ARBA00022478"/>
    </source>
</evidence>
<keyword evidence="9" id="KW-0460">Magnesium</keyword>
<accession>A0A140DUA2</accession>
<dbReference type="SMART" id="SM00493">
    <property type="entry name" value="TOPRIM"/>
    <property type="match status" value="1"/>
</dbReference>
<keyword evidence="7 12" id="KW-0863">Zinc-finger</keyword>
<dbReference type="Pfam" id="PF08275">
    <property type="entry name" value="DNAG_N"/>
    <property type="match status" value="1"/>
</dbReference>
<name>A0A140DUA2_9FIRM</name>
<evidence type="ECO:0000256" key="13">
    <source>
        <dbReference type="PIRNR" id="PIRNR002811"/>
    </source>
</evidence>
<organism evidence="17 18">
    <name type="scientific">Faecalibaculum rodentium</name>
    <dbReference type="NCBI Taxonomy" id="1702221"/>
    <lineage>
        <taxon>Bacteria</taxon>
        <taxon>Bacillati</taxon>
        <taxon>Bacillota</taxon>
        <taxon>Erysipelotrichia</taxon>
        <taxon>Erysipelotrichales</taxon>
        <taxon>Erysipelotrichaceae</taxon>
        <taxon>Faecalibaculum</taxon>
    </lineage>
</organism>
<evidence type="ECO:0000256" key="4">
    <source>
        <dbReference type="ARBA" id="ARBA00022695"/>
    </source>
</evidence>
<dbReference type="GeneID" id="78477857"/>
<dbReference type="InterPro" id="IPR034151">
    <property type="entry name" value="TOPRIM_DnaG_bac"/>
</dbReference>
<dbReference type="InterPro" id="IPR036977">
    <property type="entry name" value="DNA_primase_Znf_CHC2"/>
</dbReference>
<dbReference type="GO" id="GO:0003899">
    <property type="term" value="F:DNA-directed RNA polymerase activity"/>
    <property type="evidence" value="ECO:0007669"/>
    <property type="project" value="UniProtKB-UniRule"/>
</dbReference>
<dbReference type="InterPro" id="IPR016136">
    <property type="entry name" value="DNA_helicase_N/primase_C"/>
</dbReference>
<comment type="catalytic activity">
    <reaction evidence="12">
        <text>ssDNA + n NTP = ssDNA/pppN(pN)n-1 hybrid + (n-1) diphosphate.</text>
        <dbReference type="EC" id="2.7.7.101"/>
    </reaction>
</comment>
<dbReference type="InterPro" id="IPR037068">
    <property type="entry name" value="DNA_primase_core_N_sf"/>
</dbReference>
<dbReference type="InterPro" id="IPR050219">
    <property type="entry name" value="DnaG_primase"/>
</dbReference>
<comment type="subunit">
    <text evidence="12">Monomer. Interacts with DnaB.</text>
</comment>
<dbReference type="PATRIC" id="fig|1702221.3.peg.1056"/>
<dbReference type="InterPro" id="IPR030846">
    <property type="entry name" value="DnaG_bac"/>
</dbReference>
<keyword evidence="1 12" id="KW-0240">DNA-directed RNA polymerase</keyword>
<dbReference type="Pfam" id="PF13155">
    <property type="entry name" value="Toprim_2"/>
    <property type="match status" value="1"/>
</dbReference>
<dbReference type="OrthoDB" id="9803773at2"/>